<feature type="compositionally biased region" description="Acidic residues" evidence="1">
    <location>
        <begin position="330"/>
        <end position="341"/>
    </location>
</feature>
<feature type="compositionally biased region" description="Basic and acidic residues" evidence="1">
    <location>
        <begin position="720"/>
        <end position="740"/>
    </location>
</feature>
<comment type="caution">
    <text evidence="2">The sequence shown here is derived from an EMBL/GenBank/DDBJ whole genome shotgun (WGS) entry which is preliminary data.</text>
</comment>
<gene>
    <name evidence="2" type="ORF">BSTOLATCC_MIC18465</name>
</gene>
<feature type="compositionally biased region" description="Polar residues" evidence="1">
    <location>
        <begin position="569"/>
        <end position="583"/>
    </location>
</feature>
<dbReference type="Proteomes" id="UP001162131">
    <property type="component" value="Unassembled WGS sequence"/>
</dbReference>
<feature type="compositionally biased region" description="Basic and acidic residues" evidence="1">
    <location>
        <begin position="552"/>
        <end position="567"/>
    </location>
</feature>
<proteinExistence type="predicted"/>
<dbReference type="PROSITE" id="PS50096">
    <property type="entry name" value="IQ"/>
    <property type="match status" value="1"/>
</dbReference>
<feature type="region of interest" description="Disordered" evidence="1">
    <location>
        <begin position="482"/>
        <end position="504"/>
    </location>
</feature>
<feature type="compositionally biased region" description="Basic and acidic residues" evidence="1">
    <location>
        <begin position="420"/>
        <end position="441"/>
    </location>
</feature>
<evidence type="ECO:0000256" key="1">
    <source>
        <dbReference type="SAM" id="MobiDB-lite"/>
    </source>
</evidence>
<feature type="compositionally biased region" description="Basic and acidic residues" evidence="1">
    <location>
        <begin position="84"/>
        <end position="101"/>
    </location>
</feature>
<feature type="compositionally biased region" description="Basic and acidic residues" evidence="1">
    <location>
        <begin position="1080"/>
        <end position="1099"/>
    </location>
</feature>
<feature type="region of interest" description="Disordered" evidence="1">
    <location>
        <begin position="74"/>
        <end position="208"/>
    </location>
</feature>
<feature type="compositionally biased region" description="Basic and acidic residues" evidence="1">
    <location>
        <begin position="256"/>
        <end position="294"/>
    </location>
</feature>
<feature type="region of interest" description="Disordered" evidence="1">
    <location>
        <begin position="1258"/>
        <end position="1283"/>
    </location>
</feature>
<feature type="region of interest" description="Disordered" evidence="1">
    <location>
        <begin position="933"/>
        <end position="1037"/>
    </location>
</feature>
<feature type="compositionally biased region" description="Basic and acidic residues" evidence="1">
    <location>
        <begin position="781"/>
        <end position="883"/>
    </location>
</feature>
<feature type="region of interest" description="Disordered" evidence="1">
    <location>
        <begin position="235"/>
        <end position="309"/>
    </location>
</feature>
<feature type="compositionally biased region" description="Polar residues" evidence="1">
    <location>
        <begin position="1141"/>
        <end position="1156"/>
    </location>
</feature>
<feature type="compositionally biased region" description="Polar residues" evidence="1">
    <location>
        <begin position="1273"/>
        <end position="1283"/>
    </location>
</feature>
<evidence type="ECO:0000313" key="2">
    <source>
        <dbReference type="EMBL" id="CAG9317211.1"/>
    </source>
</evidence>
<feature type="compositionally biased region" description="Basic and acidic residues" evidence="1">
    <location>
        <begin position="640"/>
        <end position="654"/>
    </location>
</feature>
<dbReference type="EMBL" id="CAJZBQ010000018">
    <property type="protein sequence ID" value="CAG9317211.1"/>
    <property type="molecule type" value="Genomic_DNA"/>
</dbReference>
<feature type="compositionally biased region" description="Basic and acidic residues" evidence="1">
    <location>
        <begin position="518"/>
        <end position="542"/>
    </location>
</feature>
<protein>
    <submittedName>
        <fullName evidence="2">Uncharacterized protein</fullName>
    </submittedName>
</protein>
<keyword evidence="3" id="KW-1185">Reference proteome</keyword>
<feature type="compositionally biased region" description="Polar residues" evidence="1">
    <location>
        <begin position="1213"/>
        <end position="1227"/>
    </location>
</feature>
<feature type="compositionally biased region" description="Basic and acidic residues" evidence="1">
    <location>
        <begin position="938"/>
        <end position="959"/>
    </location>
</feature>
<feature type="region of interest" description="Disordered" evidence="1">
    <location>
        <begin position="603"/>
        <end position="768"/>
    </location>
</feature>
<feature type="compositionally biased region" description="Polar residues" evidence="1">
    <location>
        <begin position="442"/>
        <end position="454"/>
    </location>
</feature>
<feature type="region of interest" description="Disordered" evidence="1">
    <location>
        <begin position="1192"/>
        <end position="1227"/>
    </location>
</feature>
<feature type="region of interest" description="Disordered" evidence="1">
    <location>
        <begin position="1141"/>
        <end position="1163"/>
    </location>
</feature>
<name>A0AAU9IQW5_9CILI</name>
<feature type="compositionally biased region" description="Polar residues" evidence="1">
    <location>
        <begin position="1102"/>
        <end position="1116"/>
    </location>
</feature>
<feature type="compositionally biased region" description="Polar residues" evidence="1">
    <location>
        <begin position="674"/>
        <end position="688"/>
    </location>
</feature>
<feature type="region of interest" description="Disordered" evidence="1">
    <location>
        <begin position="330"/>
        <end position="353"/>
    </location>
</feature>
<feature type="region of interest" description="Disordered" evidence="1">
    <location>
        <begin position="781"/>
        <end position="921"/>
    </location>
</feature>
<accession>A0AAU9IQW5</accession>
<feature type="compositionally biased region" description="Basic and acidic residues" evidence="1">
    <location>
        <begin position="108"/>
        <end position="152"/>
    </location>
</feature>
<feature type="compositionally biased region" description="Polar residues" evidence="1">
    <location>
        <begin position="972"/>
        <end position="982"/>
    </location>
</feature>
<organism evidence="2 3">
    <name type="scientific">Blepharisma stoltei</name>
    <dbReference type="NCBI Taxonomy" id="1481888"/>
    <lineage>
        <taxon>Eukaryota</taxon>
        <taxon>Sar</taxon>
        <taxon>Alveolata</taxon>
        <taxon>Ciliophora</taxon>
        <taxon>Postciliodesmatophora</taxon>
        <taxon>Heterotrichea</taxon>
        <taxon>Heterotrichida</taxon>
        <taxon>Blepharismidae</taxon>
        <taxon>Blepharisma</taxon>
    </lineage>
</organism>
<feature type="compositionally biased region" description="Basic and acidic residues" evidence="1">
    <location>
        <begin position="1025"/>
        <end position="1037"/>
    </location>
</feature>
<sequence length="1368" mass="156288">MTTKDHEDASIIRIQKLIRGTLARKSLLVTMPEYSAFIFRKRNRENYGPKIMYDSNMIFDDFANELRRYKLKNTAKPPGISNSKIEKKAEDSKDSEKKSEEDVTINEPEVKENPGQDEKIVNKEENFKENLEEKKIENNESREMVEKNEKPNPDYLNLDKLNEIDKKSIQGISVRADYSPDSSRRDSVTSDIDGDISPELSKDISAGDVNTSRHKDILNSDIEGISDIEKEEIGTIIHDKSQDQINENELGGRNSGSDKEENSDLYIKEATENSQNKETENLKEMQTYDEKSENKISGIINEKDGTPNAENLQKNIQIDQVEKEIGGEEEIANGEEIEENGQNENSLIKEEKSDIVHKNNQDIALDYIPENSCKDSAEEEKIKINEENTVTKEDNSEDTSERLKNKDLVEFQNKEQQSQSKEESSQEEDKASNLLEEKQDLNKNQLQNETSQVANKIEICENVEKEEAAKAAINGPEKEIAKIDSIQENANRKKSLASMRKNEEEKVLITNKDILKDNQNTKKAEEEIYKHEKVGVNKDSPKENNSGSSLENKNKEVENPSEKEILKENQGNSSEVPEVQQNPTEIKLIHENTKTAIITLEVQSERNSDSLEKVKADQPIKNDAEFNLEKANLSNSFRDSPARKIEPNLEEAKENSPASSKVIAQEIIKDDKSSSQNNADKTDGQQIVENPIDSDSIVKQEAEKLIRKNSMKSSTPNNFEDSKIDIKNEQKVMPENDTNKSQEPLAGIDNSENGQDKSKNNTAEISAEFPIKNELILAKKESNTEKIIKEEDTSNYFEKEYDSTQKIPEDFARLKDKENEEKPSKIIKQDTQRSEKVKRYPDNSEVSKNEIDPEEKELEKNYDKEDYKVAENSEKEKVQRQEDQSIYEKINLDSKSPRKKSIKANISITENKSKQERDQTIAPKYYMPALISGIKPEVVPENRKEFNTTDHIINHKPEEASENPPAAENKIRANSDNFQNPPSKKFDSPSKQPFHRNFQKKSERKADNTDKKDKKINSQTSKPSKSHELEEGKGLTLEHNKNLEKIIGSDIFADQDFQNQNPLFNPPPQSVKHQKSKPPLPKEEKNSSFLQEELKDLKKLPSNKSHQTPAFSIYSDGSSYLSDKSINVISSRVTPIQSAINSQDPINPLWSQSPNDFLQKDPDSMLRKNFYPNQELRSSKNPILPHLDQTATLTKKRSPKSQDFFENHPQKIPSDTTNFSSTPAKFKSKSLNQTHYHANPYNNEPADLNFDPSIYKTKKSKTKNSKELDDLTNPKTAGQSKKSTSYGKYRFQYNLQPKSTTNVLVLDKGSPYELEKGMKMLQEFFGVKVDIVDNNHKKKIRIIKPKLQNIRLPAIKTKKVMKKENLIL</sequence>
<reference evidence="2" key="1">
    <citation type="submission" date="2021-09" db="EMBL/GenBank/DDBJ databases">
        <authorList>
            <consortium name="AG Swart"/>
            <person name="Singh M."/>
            <person name="Singh A."/>
            <person name="Seah K."/>
            <person name="Emmerich C."/>
        </authorList>
    </citation>
    <scope>NUCLEOTIDE SEQUENCE</scope>
    <source>
        <strain evidence="2">ATCC30299</strain>
    </source>
</reference>
<feature type="compositionally biased region" description="Basic and acidic residues" evidence="1">
    <location>
        <begin position="1000"/>
        <end position="1016"/>
    </location>
</feature>
<feature type="compositionally biased region" description="Low complexity" evidence="1">
    <location>
        <begin position="1054"/>
        <end position="1063"/>
    </location>
</feature>
<evidence type="ECO:0000313" key="3">
    <source>
        <dbReference type="Proteomes" id="UP001162131"/>
    </source>
</evidence>
<feature type="region of interest" description="Disordered" evidence="1">
    <location>
        <begin position="369"/>
        <end position="454"/>
    </location>
</feature>
<feature type="region of interest" description="Disordered" evidence="1">
    <location>
        <begin position="518"/>
        <end position="583"/>
    </location>
</feature>
<feature type="compositionally biased region" description="Basic and acidic residues" evidence="1">
    <location>
        <begin position="696"/>
        <end position="706"/>
    </location>
</feature>
<feature type="compositionally biased region" description="Basic and acidic residues" evidence="1">
    <location>
        <begin position="603"/>
        <end position="628"/>
    </location>
</feature>
<feature type="region of interest" description="Disordered" evidence="1">
    <location>
        <begin position="1052"/>
        <end position="1116"/>
    </location>
</feature>
<feature type="compositionally biased region" description="Basic and acidic residues" evidence="1">
    <location>
        <begin position="372"/>
        <end position="413"/>
    </location>
</feature>